<evidence type="ECO:0000313" key="11">
    <source>
        <dbReference type="Proteomes" id="UP000315938"/>
    </source>
</evidence>
<keyword evidence="9" id="KW-0066">ATP synthesis</keyword>
<dbReference type="Gene3D" id="3.40.1380.10">
    <property type="match status" value="1"/>
</dbReference>
<dbReference type="Pfam" id="PF00231">
    <property type="entry name" value="ATP-synt"/>
    <property type="match status" value="1"/>
</dbReference>
<gene>
    <name evidence="10" type="primary">atpG</name>
    <name evidence="10" type="ORF">FNV44_00700</name>
</gene>
<evidence type="ECO:0000256" key="3">
    <source>
        <dbReference type="ARBA" id="ARBA00007681"/>
    </source>
</evidence>
<keyword evidence="5" id="KW-0375">Hydrogen ion transport</keyword>
<dbReference type="InterPro" id="IPR000131">
    <property type="entry name" value="ATP_synth_F1_gsu"/>
</dbReference>
<dbReference type="PRINTS" id="PR00126">
    <property type="entry name" value="ATPASEGAMMA"/>
</dbReference>
<evidence type="ECO:0000256" key="5">
    <source>
        <dbReference type="ARBA" id="ARBA00022781"/>
    </source>
</evidence>
<dbReference type="PANTHER" id="PTHR11693">
    <property type="entry name" value="ATP SYNTHASE GAMMA CHAIN"/>
    <property type="match status" value="1"/>
</dbReference>
<organism evidence="10 11">
    <name type="scientific">Acholeplasma laidlawii</name>
    <dbReference type="NCBI Taxonomy" id="2148"/>
    <lineage>
        <taxon>Bacteria</taxon>
        <taxon>Bacillati</taxon>
        <taxon>Mycoplasmatota</taxon>
        <taxon>Mollicutes</taxon>
        <taxon>Acholeplasmatales</taxon>
        <taxon>Acholeplasmataceae</taxon>
        <taxon>Acholeplasma</taxon>
    </lineage>
</organism>
<dbReference type="OMA" id="MQITSAM"/>
<comment type="function">
    <text evidence="1">Produces ATP from ADP in the presence of a proton gradient across the membrane. The gamma chain is believed to be important in regulating ATPase activity and the flow of protons through the CF(0) complex.</text>
</comment>
<keyword evidence="7" id="KW-0472">Membrane</keyword>
<dbReference type="GeneID" id="41339129"/>
<comment type="subcellular location">
    <subcellularLocation>
        <location evidence="2">Membrane</location>
        <topology evidence="2">Peripheral membrane protein</topology>
    </subcellularLocation>
</comment>
<dbReference type="RefSeq" id="WP_012242924.1">
    <property type="nucleotide sequence ID" value="NZ_JACAOE010000001.1"/>
</dbReference>
<protein>
    <submittedName>
        <fullName evidence="10">ATP synthase F1 subunit gamma</fullName>
    </submittedName>
</protein>
<dbReference type="NCBIfam" id="TIGR01146">
    <property type="entry name" value="ATPsyn_F1gamma"/>
    <property type="match status" value="1"/>
</dbReference>
<dbReference type="EMBL" id="VKID01000001">
    <property type="protein sequence ID" value="TRX99592.1"/>
    <property type="molecule type" value="Genomic_DNA"/>
</dbReference>
<proteinExistence type="inferred from homology"/>
<evidence type="ECO:0000256" key="1">
    <source>
        <dbReference type="ARBA" id="ARBA00003456"/>
    </source>
</evidence>
<dbReference type="InterPro" id="IPR035968">
    <property type="entry name" value="ATP_synth_F1_ATPase_gsu"/>
</dbReference>
<keyword evidence="4" id="KW-0813">Transport</keyword>
<comment type="similarity">
    <text evidence="3">Belongs to the ATPase gamma chain family.</text>
</comment>
<dbReference type="CDD" id="cd12151">
    <property type="entry name" value="F1-ATPase_gamma"/>
    <property type="match status" value="1"/>
</dbReference>
<keyword evidence="6" id="KW-0406">Ion transport</keyword>
<dbReference type="Gene3D" id="1.10.287.80">
    <property type="entry name" value="ATP synthase, gamma subunit, helix hairpin domain"/>
    <property type="match status" value="1"/>
</dbReference>
<evidence type="ECO:0000313" key="10">
    <source>
        <dbReference type="EMBL" id="TRX99592.1"/>
    </source>
</evidence>
<evidence type="ECO:0000256" key="8">
    <source>
        <dbReference type="ARBA" id="ARBA00023196"/>
    </source>
</evidence>
<accession>A0A553IHC0</accession>
<reference evidence="10 11" key="1">
    <citation type="submission" date="2019-07" db="EMBL/GenBank/DDBJ databases">
        <title>Genome sequence of Acholeplasma laidlawii strain with increased resistance to erythromycin.</title>
        <authorList>
            <person name="Medvedeva E.S."/>
            <person name="Baranova N.B."/>
            <person name="Siniagina M.N."/>
            <person name="Mouzykantov A."/>
            <person name="Chernova O.A."/>
            <person name="Chernov V.M."/>
        </authorList>
    </citation>
    <scope>NUCLEOTIDE SEQUENCE [LARGE SCALE GENOMIC DNA]</scope>
    <source>
        <strain evidence="10 11">PG8REry</strain>
    </source>
</reference>
<dbReference type="PANTHER" id="PTHR11693:SF22">
    <property type="entry name" value="ATP SYNTHASE SUBUNIT GAMMA, MITOCHONDRIAL"/>
    <property type="match status" value="1"/>
</dbReference>
<sequence length="282" mass="32502">MANLQVLKSRIDSIEKTASITKAMYQIASSKLMSAQNAYEQYYKFKNAFDEVLNDVLNVEENTYFLETKQRSDKKLFILISGDRGLVGGYHQQLFKQFLEHIKDMDRANVYVITIGRRAHAFSSKQGLQRINEEVILNHDAIDESILVDYMDHLVDLYTSNHYGEISVFSNKFINSMSQVPENEILLPIKVKAVKKKKAHDPYFYEGSKVNTINDLIMIYIQSRIYGLIVDAKLSEYASRIMAMKNATDNATEALQKLNLKYHQARQHKITNELLDISNSKL</sequence>
<keyword evidence="8" id="KW-0139">CF(1)</keyword>
<comment type="caution">
    <text evidence="10">The sequence shown here is derived from an EMBL/GenBank/DDBJ whole genome shotgun (WGS) entry which is preliminary data.</text>
</comment>
<dbReference type="Proteomes" id="UP000315938">
    <property type="component" value="Unassembled WGS sequence"/>
</dbReference>
<evidence type="ECO:0000256" key="4">
    <source>
        <dbReference type="ARBA" id="ARBA00022448"/>
    </source>
</evidence>
<evidence type="ECO:0000256" key="2">
    <source>
        <dbReference type="ARBA" id="ARBA00004170"/>
    </source>
</evidence>
<dbReference type="GO" id="GO:0045259">
    <property type="term" value="C:proton-transporting ATP synthase complex"/>
    <property type="evidence" value="ECO:0007669"/>
    <property type="project" value="UniProtKB-KW"/>
</dbReference>
<evidence type="ECO:0000256" key="6">
    <source>
        <dbReference type="ARBA" id="ARBA00023065"/>
    </source>
</evidence>
<dbReference type="AlphaFoldDB" id="A0A553IHC0"/>
<dbReference type="GO" id="GO:0046933">
    <property type="term" value="F:proton-transporting ATP synthase activity, rotational mechanism"/>
    <property type="evidence" value="ECO:0007669"/>
    <property type="project" value="InterPro"/>
</dbReference>
<evidence type="ECO:0000256" key="9">
    <source>
        <dbReference type="ARBA" id="ARBA00023310"/>
    </source>
</evidence>
<name>A0A553IHC0_ACHLA</name>
<evidence type="ECO:0000256" key="7">
    <source>
        <dbReference type="ARBA" id="ARBA00023136"/>
    </source>
</evidence>
<dbReference type="SUPFAM" id="SSF52943">
    <property type="entry name" value="ATP synthase (F1-ATPase), gamma subunit"/>
    <property type="match status" value="1"/>
</dbReference>